<evidence type="ECO:0000313" key="14">
    <source>
        <dbReference type="EMBL" id="KAK4808980.1"/>
    </source>
</evidence>
<dbReference type="Proteomes" id="UP001333110">
    <property type="component" value="Unassembled WGS sequence"/>
</dbReference>
<protein>
    <recommendedName>
        <fullName evidence="1">Ste24 endopeptidase</fullName>
        <ecNumber evidence="1">3.4.24.84</ecNumber>
    </recommendedName>
</protein>
<feature type="region of interest" description="Disordered" evidence="10">
    <location>
        <begin position="452"/>
        <end position="472"/>
    </location>
</feature>
<keyword evidence="3 9" id="KW-0479">Metal-binding</keyword>
<name>A0AAN7MLA2_MYCAM</name>
<organism evidence="14 15">
    <name type="scientific">Mycteria americana</name>
    <name type="common">Wood stork</name>
    <dbReference type="NCBI Taxonomy" id="33587"/>
    <lineage>
        <taxon>Eukaryota</taxon>
        <taxon>Metazoa</taxon>
        <taxon>Chordata</taxon>
        <taxon>Craniata</taxon>
        <taxon>Vertebrata</taxon>
        <taxon>Euteleostomi</taxon>
        <taxon>Archelosauria</taxon>
        <taxon>Archosauria</taxon>
        <taxon>Dinosauria</taxon>
        <taxon>Saurischia</taxon>
        <taxon>Theropoda</taxon>
        <taxon>Coelurosauria</taxon>
        <taxon>Aves</taxon>
        <taxon>Neognathae</taxon>
        <taxon>Neoaves</taxon>
        <taxon>Aequornithes</taxon>
        <taxon>Ciconiiformes</taxon>
        <taxon>Ciconiidae</taxon>
        <taxon>Mycteria</taxon>
    </lineage>
</organism>
<dbReference type="GO" id="GO:0004222">
    <property type="term" value="F:metalloendopeptidase activity"/>
    <property type="evidence" value="ECO:0007669"/>
    <property type="project" value="InterPro"/>
</dbReference>
<evidence type="ECO:0000256" key="4">
    <source>
        <dbReference type="ARBA" id="ARBA00022801"/>
    </source>
</evidence>
<evidence type="ECO:0000256" key="8">
    <source>
        <dbReference type="PIRSR" id="PIRSR627057-1"/>
    </source>
</evidence>
<dbReference type="AlphaFoldDB" id="A0AAN7MLA2"/>
<keyword evidence="5 9" id="KW-0862">Zinc</keyword>
<accession>A0AAN7MLA2</accession>
<dbReference type="GO" id="GO:0046872">
    <property type="term" value="F:metal ion binding"/>
    <property type="evidence" value="ECO:0007669"/>
    <property type="project" value="UniProtKB-KW"/>
</dbReference>
<feature type="binding site" evidence="9">
    <location>
        <position position="490"/>
    </location>
    <ligand>
        <name>Zn(2+)</name>
        <dbReference type="ChEBI" id="CHEBI:29105"/>
        <note>catalytic</note>
    </ligand>
</feature>
<comment type="caution">
    <text evidence="14">The sequence shown here is derived from an EMBL/GenBank/DDBJ whole genome shotgun (WGS) entry which is preliminary data.</text>
</comment>
<feature type="binding site" evidence="9">
    <location>
        <position position="486"/>
    </location>
    <ligand>
        <name>Zn(2+)</name>
        <dbReference type="ChEBI" id="CHEBI:29105"/>
        <note>catalytic</note>
    </ligand>
</feature>
<dbReference type="PANTHER" id="PTHR10120">
    <property type="entry name" value="CAAX PRENYL PROTEASE 1"/>
    <property type="match status" value="1"/>
</dbReference>
<keyword evidence="11" id="KW-1133">Transmembrane helix</keyword>
<comment type="catalytic activity">
    <reaction evidence="7">
        <text>Hydrolyzes the peptide bond -P2-(S-farnesyl or geranylgeranyl)C-P1'-P2'-P3'-COOH where P1' and P2' are amino acids with aliphatic side chains and P3' is any C-terminal residue.</text>
        <dbReference type="EC" id="3.4.24.84"/>
    </reaction>
</comment>
<feature type="domain" description="CAAX prenyl protease 1 N-terminal" evidence="13">
    <location>
        <begin position="70"/>
        <end position="121"/>
    </location>
</feature>
<evidence type="ECO:0000313" key="15">
    <source>
        <dbReference type="Proteomes" id="UP001333110"/>
    </source>
</evidence>
<feature type="active site" evidence="8">
    <location>
        <position position="487"/>
    </location>
</feature>
<evidence type="ECO:0000256" key="11">
    <source>
        <dbReference type="SAM" id="Phobius"/>
    </source>
</evidence>
<keyword evidence="11" id="KW-0472">Membrane</keyword>
<gene>
    <name evidence="14" type="ORF">QYF61_015214</name>
</gene>
<feature type="transmembrane region" description="Helical" evidence="11">
    <location>
        <begin position="330"/>
        <end position="348"/>
    </location>
</feature>
<feature type="transmembrane region" description="Helical" evidence="11">
    <location>
        <begin position="354"/>
        <end position="375"/>
    </location>
</feature>
<dbReference type="Pfam" id="PF16491">
    <property type="entry name" value="Peptidase_M48_N"/>
    <property type="match status" value="2"/>
</dbReference>
<feature type="active site" description="Proton donor" evidence="8">
    <location>
        <position position="570"/>
    </location>
</feature>
<keyword evidence="6" id="KW-0482">Metalloprotease</keyword>
<feature type="domain" description="CAAX prenyl protease 1 N-terminal" evidence="13">
    <location>
        <begin position="240"/>
        <end position="384"/>
    </location>
</feature>
<dbReference type="EC" id="3.4.24.84" evidence="1"/>
<feature type="domain" description="Peptidase M48" evidence="12">
    <location>
        <begin position="387"/>
        <end position="622"/>
    </location>
</feature>
<dbReference type="Pfam" id="PF01435">
    <property type="entry name" value="Peptidase_M48"/>
    <property type="match status" value="1"/>
</dbReference>
<dbReference type="CDD" id="cd07343">
    <property type="entry name" value="M48A_Zmpste24p_like"/>
    <property type="match status" value="1"/>
</dbReference>
<dbReference type="FunFam" id="3.30.2010.10:FF:000003">
    <property type="entry name" value="CAAX prenyl protease"/>
    <property type="match status" value="1"/>
</dbReference>
<keyword evidence="4" id="KW-0378">Hydrolase</keyword>
<feature type="transmembrane region" description="Helical" evidence="11">
    <location>
        <begin position="536"/>
        <end position="561"/>
    </location>
</feature>
<evidence type="ECO:0000256" key="1">
    <source>
        <dbReference type="ARBA" id="ARBA00012336"/>
    </source>
</evidence>
<keyword evidence="15" id="KW-1185">Reference proteome</keyword>
<evidence type="ECO:0000256" key="5">
    <source>
        <dbReference type="ARBA" id="ARBA00022833"/>
    </source>
</evidence>
<evidence type="ECO:0000256" key="6">
    <source>
        <dbReference type="ARBA" id="ARBA00023049"/>
    </source>
</evidence>
<reference evidence="14 15" key="1">
    <citation type="journal article" date="2023" name="J. Hered.">
        <title>Chromosome-level genome of the wood stork (Mycteria americana) provides insight into avian chromosome evolution.</title>
        <authorList>
            <person name="Flamio R. Jr."/>
            <person name="Ramstad K.M."/>
        </authorList>
    </citation>
    <scope>NUCLEOTIDE SEQUENCE [LARGE SCALE GENOMIC DNA]</scope>
    <source>
        <strain evidence="14">JAX WOST 10</strain>
    </source>
</reference>
<dbReference type="Gene3D" id="3.30.2010.10">
    <property type="entry name" value="Metalloproteases ('zincins'), catalytic domain"/>
    <property type="match status" value="1"/>
</dbReference>
<evidence type="ECO:0000256" key="9">
    <source>
        <dbReference type="PIRSR" id="PIRSR627057-2"/>
    </source>
</evidence>
<evidence type="ECO:0000256" key="10">
    <source>
        <dbReference type="SAM" id="MobiDB-lite"/>
    </source>
</evidence>
<dbReference type="InterPro" id="IPR027057">
    <property type="entry name" value="CAXX_Prtase_1"/>
</dbReference>
<evidence type="ECO:0000259" key="13">
    <source>
        <dbReference type="Pfam" id="PF16491"/>
    </source>
</evidence>
<evidence type="ECO:0000256" key="7">
    <source>
        <dbReference type="ARBA" id="ARBA00044456"/>
    </source>
</evidence>
<dbReference type="InterPro" id="IPR001915">
    <property type="entry name" value="Peptidase_M48"/>
</dbReference>
<evidence type="ECO:0000259" key="12">
    <source>
        <dbReference type="Pfam" id="PF01435"/>
    </source>
</evidence>
<evidence type="ECO:0000256" key="2">
    <source>
        <dbReference type="ARBA" id="ARBA00022670"/>
    </source>
</evidence>
<dbReference type="EMBL" id="JAUNZN010000023">
    <property type="protein sequence ID" value="KAK4808980.1"/>
    <property type="molecule type" value="Genomic_DNA"/>
</dbReference>
<dbReference type="GO" id="GO:0071586">
    <property type="term" value="P:CAAX-box protein processing"/>
    <property type="evidence" value="ECO:0007669"/>
    <property type="project" value="InterPro"/>
</dbReference>
<keyword evidence="11" id="KW-0812">Transmembrane</keyword>
<feature type="transmembrane region" description="Helical" evidence="11">
    <location>
        <begin position="508"/>
        <end position="530"/>
    </location>
</feature>
<feature type="binding site" evidence="9">
    <location>
        <position position="566"/>
    </location>
    <ligand>
        <name>Zn(2+)</name>
        <dbReference type="ChEBI" id="CHEBI:29105"/>
        <note>catalytic</note>
    </ligand>
</feature>
<proteinExistence type="predicted"/>
<dbReference type="InterPro" id="IPR032456">
    <property type="entry name" value="Peptidase_M48_N"/>
</dbReference>
<feature type="region of interest" description="Disordered" evidence="10">
    <location>
        <begin position="1"/>
        <end position="28"/>
    </location>
</feature>
<keyword evidence="2" id="KW-0645">Protease</keyword>
<comment type="cofactor">
    <cofactor evidence="9">
        <name>Zn(2+)</name>
        <dbReference type="ChEBI" id="CHEBI:29105"/>
    </cofactor>
    <text evidence="9">Binds 1 zinc ion per subunit.</text>
</comment>
<sequence>MPRPRLSRGSSGRQEAPQRGRRKEAREQRGAMALPGELWAELPAEKRIFCSVLLFSWAVYLWEAFLAHRQRRVYRTTTHVPQELGQIMDSETFEKSRLYQLDKSTFSFWSGLYSEVEGTLLHTLLIPEVNCMRYNKARCWVLHLGHSNPMQRYRLGEEWLESCPVEKDLGVLADSRLNVSRQCAQVAKKANSILACIRNSVDSRSREVIMPLYSALVRLHLEYCVQFWAPHYKKDIEVLEPVQRRATKLMILLCGGIPFLWNLSGQISGRAGFGPEYEIVQSLVFLLLATLFSAMTGLPWSLYNTFVIEEKHGFNQQTLGFFFKDAIKKFIVTQCILLPVTSLLLYIIKIGGDYFFIYAWLFTLVVSLVLVTIYADYIAPLFDKFIPLPEGELKQQIETMAKSIDFPLTKVYVVEGSKRSSHSNAYFYGFFKNKRIVLFDTLLEDYSALNKEPAEGEDGENEETKSKTKNKKQGCKNEEVLAVLGHELGHWKLGHTVKNIIISQMNSFLCFFLFAVLIGRKELFAAFGFYDTQPTLIGLMIIFQFIFSPYNEVLSFCLTVLSRRFEFQADAFAKELGKAKDLYSALIKLNKDNLGFPVSDWIFSMWHYSHPPLLERLQALKDAKQE</sequence>
<evidence type="ECO:0000256" key="3">
    <source>
        <dbReference type="ARBA" id="ARBA00022723"/>
    </source>
</evidence>